<dbReference type="AlphaFoldDB" id="A0A174P9J2"/>
<reference evidence="2 3" key="1">
    <citation type="submission" date="2015-09" db="EMBL/GenBank/DDBJ databases">
        <authorList>
            <consortium name="Pathogen Informatics"/>
        </authorList>
    </citation>
    <scope>NUCLEOTIDE SEQUENCE [LARGE SCALE GENOMIC DNA]</scope>
    <source>
        <strain evidence="2 3">2789STDY5834914</strain>
    </source>
</reference>
<dbReference type="EMBL" id="CZAY01000009">
    <property type="protein sequence ID" value="CUP55490.1"/>
    <property type="molecule type" value="Genomic_DNA"/>
</dbReference>
<evidence type="ECO:0000313" key="2">
    <source>
        <dbReference type="EMBL" id="CUP55490.1"/>
    </source>
</evidence>
<dbReference type="GeneID" id="96228711"/>
<gene>
    <name evidence="2" type="ORF">ERS852526_01414</name>
</gene>
<accession>A0A174P9J2</accession>
<sequence length="42" mass="4308">MFEPLSMLNGTSLDEAMLTDFVPAASAGGAILSIIVIAIVPM</sequence>
<name>A0A174P9J2_9FIRM</name>
<dbReference type="RefSeq" id="WP_257465767.1">
    <property type="nucleotide sequence ID" value="NZ_CZAY01000009.1"/>
</dbReference>
<evidence type="ECO:0000313" key="3">
    <source>
        <dbReference type="Proteomes" id="UP000095485"/>
    </source>
</evidence>
<keyword evidence="1" id="KW-1133">Transmembrane helix</keyword>
<keyword evidence="1" id="KW-0812">Transmembrane</keyword>
<organism evidence="2 3">
    <name type="scientific">Dorea longicatena</name>
    <dbReference type="NCBI Taxonomy" id="88431"/>
    <lineage>
        <taxon>Bacteria</taxon>
        <taxon>Bacillati</taxon>
        <taxon>Bacillota</taxon>
        <taxon>Clostridia</taxon>
        <taxon>Lachnospirales</taxon>
        <taxon>Lachnospiraceae</taxon>
        <taxon>Dorea</taxon>
    </lineage>
</organism>
<proteinExistence type="predicted"/>
<keyword evidence="1" id="KW-0472">Membrane</keyword>
<protein>
    <submittedName>
        <fullName evidence="2">Uncharacterized protein</fullName>
    </submittedName>
</protein>
<feature type="transmembrane region" description="Helical" evidence="1">
    <location>
        <begin position="20"/>
        <end position="40"/>
    </location>
</feature>
<evidence type="ECO:0000256" key="1">
    <source>
        <dbReference type="SAM" id="Phobius"/>
    </source>
</evidence>
<dbReference type="Proteomes" id="UP000095485">
    <property type="component" value="Unassembled WGS sequence"/>
</dbReference>